<dbReference type="InterPro" id="IPR029057">
    <property type="entry name" value="PRTase-like"/>
</dbReference>
<dbReference type="EC" id="2.7.6.1" evidence="3"/>
<dbReference type="Pfam" id="PF14572">
    <property type="entry name" value="Pribosyl_synth"/>
    <property type="match status" value="1"/>
</dbReference>
<comment type="similarity">
    <text evidence="2">Belongs to the ribose-phosphate pyrophosphokinase family.</text>
</comment>
<dbReference type="InterPro" id="IPR005946">
    <property type="entry name" value="Rib-P_diPkinase"/>
</dbReference>
<reference evidence="10" key="1">
    <citation type="submission" date="2025-08" db="UniProtKB">
        <authorList>
            <consortium name="Ensembl"/>
        </authorList>
    </citation>
    <scope>IDENTIFICATION</scope>
</reference>
<dbReference type="Pfam" id="PF13793">
    <property type="entry name" value="Pribosyltran_N"/>
    <property type="match status" value="1"/>
</dbReference>
<dbReference type="GO" id="GO:0004749">
    <property type="term" value="F:ribose phosphate diphosphokinase activity"/>
    <property type="evidence" value="ECO:0007669"/>
    <property type="project" value="UniProtKB-EC"/>
</dbReference>
<evidence type="ECO:0000256" key="6">
    <source>
        <dbReference type="ARBA" id="ARBA00022741"/>
    </source>
</evidence>
<comment type="pathway">
    <text evidence="1">Metabolic intermediate biosynthesis; 5-phospho-alpha-D-ribose 1-diphosphate biosynthesis; 5-phospho-alpha-D-ribose 1-diphosphate from D-ribose 5-phosphate (route I): step 1/1.</text>
</comment>
<dbReference type="AlphaFoldDB" id="A0A8C9DP42"/>
<dbReference type="Proteomes" id="UP000694414">
    <property type="component" value="Unplaced"/>
</dbReference>
<dbReference type="GO" id="GO:0006164">
    <property type="term" value="P:purine nucleotide biosynthetic process"/>
    <property type="evidence" value="ECO:0007669"/>
    <property type="project" value="TreeGrafter"/>
</dbReference>
<dbReference type="InterPro" id="IPR029099">
    <property type="entry name" value="Pribosyltran_N"/>
</dbReference>
<dbReference type="Gene3D" id="3.40.50.2020">
    <property type="match status" value="2"/>
</dbReference>
<evidence type="ECO:0000256" key="5">
    <source>
        <dbReference type="ARBA" id="ARBA00022727"/>
    </source>
</evidence>
<dbReference type="SUPFAM" id="SSF53271">
    <property type="entry name" value="PRTase-like"/>
    <property type="match status" value="2"/>
</dbReference>
<dbReference type="FunFam" id="3.40.50.2020:FF:000014">
    <property type="entry name" value="Ribose-phosphate pyrophosphokinase 1"/>
    <property type="match status" value="1"/>
</dbReference>
<dbReference type="GO" id="GO:0016301">
    <property type="term" value="F:kinase activity"/>
    <property type="evidence" value="ECO:0007669"/>
    <property type="project" value="UniProtKB-KW"/>
</dbReference>
<dbReference type="GO" id="GO:0005524">
    <property type="term" value="F:ATP binding"/>
    <property type="evidence" value="ECO:0007669"/>
    <property type="project" value="UniProtKB-KW"/>
</dbReference>
<keyword evidence="5" id="KW-0545">Nucleotide biosynthesis</keyword>
<evidence type="ECO:0000256" key="1">
    <source>
        <dbReference type="ARBA" id="ARBA00004996"/>
    </source>
</evidence>
<organism evidence="10 11">
    <name type="scientific">Prolemur simus</name>
    <name type="common">Greater bamboo lemur</name>
    <name type="synonym">Hapalemur simus</name>
    <dbReference type="NCBI Taxonomy" id="1328070"/>
    <lineage>
        <taxon>Eukaryota</taxon>
        <taxon>Metazoa</taxon>
        <taxon>Chordata</taxon>
        <taxon>Craniata</taxon>
        <taxon>Vertebrata</taxon>
        <taxon>Euteleostomi</taxon>
        <taxon>Mammalia</taxon>
        <taxon>Eutheria</taxon>
        <taxon>Euarchontoglires</taxon>
        <taxon>Primates</taxon>
        <taxon>Strepsirrhini</taxon>
        <taxon>Lemuriformes</taxon>
        <taxon>Lemuridae</taxon>
        <taxon>Prolemur</taxon>
    </lineage>
</organism>
<sequence>SFCLKVFSGLVHMFLPAQKVVNRPGLELGKVVIKKFCNQKVSVETGESVRGQAAYVIQSSCGKINDTLMESLITINVCKTTWPTRKNDNIHRLFYIPVDDFCVEPAVLWGIQEDIADFHWKCIIVSLQTGGAKKVTSFLDRPNVEFALFHQEGRAIGVDRMFLAGDARGWVSILMDDMPHVAQHTMLQESYYLLGPLRFMPFFIHGIFSGSAVSRINNAASEAVDVTNTFPEKDKMTHCSKVLVIDISMILAEAIHVPL</sequence>
<protein>
    <recommendedName>
        <fullName evidence="3">ribose-phosphate diphosphokinase</fullName>
        <ecNumber evidence="3">2.7.6.1</ecNumber>
    </recommendedName>
</protein>
<dbReference type="PANTHER" id="PTHR10210:SF32">
    <property type="entry name" value="RIBOSE-PHOSPHATE PYROPHOSPHOKINASE 2"/>
    <property type="match status" value="1"/>
</dbReference>
<feature type="domain" description="Ribose-phosphate pyrophosphokinase N-terminal" evidence="9">
    <location>
        <begin position="5"/>
        <end position="80"/>
    </location>
</feature>
<dbReference type="GO" id="GO:0002189">
    <property type="term" value="C:ribose phosphate diphosphokinase complex"/>
    <property type="evidence" value="ECO:0007669"/>
    <property type="project" value="TreeGrafter"/>
</dbReference>
<evidence type="ECO:0000259" key="9">
    <source>
        <dbReference type="Pfam" id="PF13793"/>
    </source>
</evidence>
<reference evidence="10" key="2">
    <citation type="submission" date="2025-09" db="UniProtKB">
        <authorList>
            <consortium name="Ensembl"/>
        </authorList>
    </citation>
    <scope>IDENTIFICATION</scope>
</reference>
<evidence type="ECO:0000256" key="4">
    <source>
        <dbReference type="ARBA" id="ARBA00022679"/>
    </source>
</evidence>
<evidence type="ECO:0000256" key="8">
    <source>
        <dbReference type="ARBA" id="ARBA00022840"/>
    </source>
</evidence>
<name>A0A8C9DP42_PROSS</name>
<dbReference type="GO" id="GO:0006015">
    <property type="term" value="P:5-phosphoribose 1-diphosphate biosynthetic process"/>
    <property type="evidence" value="ECO:0007669"/>
    <property type="project" value="TreeGrafter"/>
</dbReference>
<evidence type="ECO:0000256" key="3">
    <source>
        <dbReference type="ARBA" id="ARBA00013247"/>
    </source>
</evidence>
<dbReference type="PANTHER" id="PTHR10210">
    <property type="entry name" value="RIBOSE-PHOSPHATE DIPHOSPHOKINASE FAMILY MEMBER"/>
    <property type="match status" value="1"/>
</dbReference>
<keyword evidence="7" id="KW-0418">Kinase</keyword>
<evidence type="ECO:0000313" key="10">
    <source>
        <dbReference type="Ensembl" id="ENSPSMP00000024222.1"/>
    </source>
</evidence>
<dbReference type="GO" id="GO:0000287">
    <property type="term" value="F:magnesium ion binding"/>
    <property type="evidence" value="ECO:0007669"/>
    <property type="project" value="InterPro"/>
</dbReference>
<accession>A0A8C9DP42</accession>
<dbReference type="Ensembl" id="ENSPSMT00000028104.1">
    <property type="protein sequence ID" value="ENSPSMP00000024222.1"/>
    <property type="gene ID" value="ENSPSMG00000017088.1"/>
</dbReference>
<evidence type="ECO:0000256" key="2">
    <source>
        <dbReference type="ARBA" id="ARBA00006478"/>
    </source>
</evidence>
<keyword evidence="8" id="KW-0067">ATP-binding</keyword>
<dbReference type="GeneTree" id="ENSGT00950000182803"/>
<evidence type="ECO:0000313" key="11">
    <source>
        <dbReference type="Proteomes" id="UP000694414"/>
    </source>
</evidence>
<dbReference type="GO" id="GO:0005737">
    <property type="term" value="C:cytoplasm"/>
    <property type="evidence" value="ECO:0007669"/>
    <property type="project" value="TreeGrafter"/>
</dbReference>
<keyword evidence="4" id="KW-0808">Transferase</keyword>
<keyword evidence="6" id="KW-0547">Nucleotide-binding</keyword>
<keyword evidence="11" id="KW-1185">Reference proteome</keyword>
<proteinExistence type="inferred from homology"/>
<dbReference type="SMART" id="SM01400">
    <property type="entry name" value="Pribosyltran_N"/>
    <property type="match status" value="1"/>
</dbReference>
<evidence type="ECO:0000256" key="7">
    <source>
        <dbReference type="ARBA" id="ARBA00022777"/>
    </source>
</evidence>